<evidence type="ECO:0008006" key="4">
    <source>
        <dbReference type="Google" id="ProtNLM"/>
    </source>
</evidence>
<gene>
    <name evidence="2" type="ORF">H9841_03410</name>
</gene>
<evidence type="ECO:0000313" key="2">
    <source>
        <dbReference type="EMBL" id="HIY20936.1"/>
    </source>
</evidence>
<feature type="transmembrane region" description="Helical" evidence="1">
    <location>
        <begin position="118"/>
        <end position="136"/>
    </location>
</feature>
<feature type="transmembrane region" description="Helical" evidence="1">
    <location>
        <begin position="198"/>
        <end position="215"/>
    </location>
</feature>
<feature type="transmembrane region" description="Helical" evidence="1">
    <location>
        <begin position="143"/>
        <end position="162"/>
    </location>
</feature>
<proteinExistence type="predicted"/>
<dbReference type="EMBL" id="DXDX01000063">
    <property type="protein sequence ID" value="HIY20936.1"/>
    <property type="molecule type" value="Genomic_DNA"/>
</dbReference>
<feature type="transmembrane region" description="Helical" evidence="1">
    <location>
        <begin position="235"/>
        <end position="257"/>
    </location>
</feature>
<dbReference type="AlphaFoldDB" id="A0A9D1YAQ9"/>
<keyword evidence="1" id="KW-1133">Transmembrane helix</keyword>
<feature type="transmembrane region" description="Helical" evidence="1">
    <location>
        <begin position="40"/>
        <end position="58"/>
    </location>
</feature>
<reference evidence="2" key="1">
    <citation type="journal article" date="2021" name="PeerJ">
        <title>Extensive microbial diversity within the chicken gut microbiome revealed by metagenomics and culture.</title>
        <authorList>
            <person name="Gilroy R."/>
            <person name="Ravi A."/>
            <person name="Getino M."/>
            <person name="Pursley I."/>
            <person name="Horton D.L."/>
            <person name="Alikhan N.F."/>
            <person name="Baker D."/>
            <person name="Gharbi K."/>
            <person name="Hall N."/>
            <person name="Watson M."/>
            <person name="Adriaenssens E.M."/>
            <person name="Foster-Nyarko E."/>
            <person name="Jarju S."/>
            <person name="Secka A."/>
            <person name="Antonio M."/>
            <person name="Oren A."/>
            <person name="Chaudhuri R.R."/>
            <person name="La Ragione R."/>
            <person name="Hildebrand F."/>
            <person name="Pallen M.J."/>
        </authorList>
    </citation>
    <scope>NUCLEOTIDE SEQUENCE</scope>
    <source>
        <strain evidence="2">ChiBcec16_6824</strain>
    </source>
</reference>
<protein>
    <recommendedName>
        <fullName evidence="4">Glycosyltransferase RgtA/B/C/D-like domain-containing protein</fullName>
    </recommendedName>
</protein>
<comment type="caution">
    <text evidence="2">The sequence shown here is derived from an EMBL/GenBank/DDBJ whole genome shotgun (WGS) entry which is preliminary data.</text>
</comment>
<feature type="transmembrane region" description="Helical" evidence="1">
    <location>
        <begin position="269"/>
        <end position="289"/>
    </location>
</feature>
<keyword evidence="1" id="KW-0472">Membrane</keyword>
<evidence type="ECO:0000256" key="1">
    <source>
        <dbReference type="SAM" id="Phobius"/>
    </source>
</evidence>
<feature type="transmembrane region" description="Helical" evidence="1">
    <location>
        <begin position="424"/>
        <end position="442"/>
    </location>
</feature>
<dbReference type="Proteomes" id="UP000823868">
    <property type="component" value="Unassembled WGS sequence"/>
</dbReference>
<evidence type="ECO:0000313" key="3">
    <source>
        <dbReference type="Proteomes" id="UP000823868"/>
    </source>
</evidence>
<feature type="transmembrane region" description="Helical" evidence="1">
    <location>
        <begin position="400"/>
        <end position="417"/>
    </location>
</feature>
<name>A0A9D1YAQ9_9FIRM</name>
<organism evidence="2 3">
    <name type="scientific">Candidatus Flavonifractor merdigallinarum</name>
    <dbReference type="NCBI Taxonomy" id="2838589"/>
    <lineage>
        <taxon>Bacteria</taxon>
        <taxon>Bacillati</taxon>
        <taxon>Bacillota</taxon>
        <taxon>Clostridia</taxon>
        <taxon>Eubacteriales</taxon>
        <taxon>Oscillospiraceae</taxon>
        <taxon>Flavonifractor</taxon>
    </lineage>
</organism>
<keyword evidence="1" id="KW-0812">Transmembrane</keyword>
<accession>A0A9D1YAQ9</accession>
<reference evidence="2" key="2">
    <citation type="submission" date="2021-04" db="EMBL/GenBank/DDBJ databases">
        <authorList>
            <person name="Gilroy R."/>
        </authorList>
    </citation>
    <scope>NUCLEOTIDE SEQUENCE</scope>
    <source>
        <strain evidence="2">ChiBcec16_6824</strain>
    </source>
</reference>
<sequence>MKGWSKIPTLLTRMMLALLLILLATALLLGANQAPENRRAFGLALVALLVLWKGLPWLARRGAALGAWKVWLLLTILCLVVKGAWVVLVRLPLEYDYATFWNYANELATQPVVDNSRYLALFPHIFGYASFLSWFVKLFGPQPLLAQGINVLLTLCSGSLLFLLGRRFWGLAGGTAAYLLWIVCPSQTMYNSMVLSEPLYTTLLLLFLFLLSGPLPRRMGQTLLLGGGAGLVLRWFHGVRPIGAVLLIALALWRFCLAPDGLLERESRRHWLALLGALLAVYLATGPLWQARIAARIGEEPSATPGYSVLVGFNETASGVWNQADSDLLYSYSNQPGTTAQQAQEQAMDAAVERITSGELNFVALFREKLRGFLGADSACVSYSARVVRHTVWFARGCNAFFYLVLLLSTGGAVALWREKDRSIVLLLPLYLLGLTAAQMLVEVAGRYHYSMIPIFLLLAQRALISPERESF</sequence>
<feature type="transmembrane region" description="Helical" evidence="1">
    <location>
        <begin position="70"/>
        <end position="93"/>
    </location>
</feature>
<feature type="transmembrane region" description="Helical" evidence="1">
    <location>
        <begin position="168"/>
        <end position="186"/>
    </location>
</feature>